<protein>
    <submittedName>
        <fullName evidence="2">Uncharacterized protein</fullName>
    </submittedName>
</protein>
<evidence type="ECO:0000256" key="1">
    <source>
        <dbReference type="RuleBase" id="RU000363"/>
    </source>
</evidence>
<dbReference type="InterPro" id="IPR036291">
    <property type="entry name" value="NAD(P)-bd_dom_sf"/>
</dbReference>
<dbReference type="Pfam" id="PF00106">
    <property type="entry name" value="adh_short"/>
    <property type="match status" value="1"/>
</dbReference>
<dbReference type="EMBL" id="BRXZ01003120">
    <property type="protein sequence ID" value="GMH47722.1"/>
    <property type="molecule type" value="Genomic_DNA"/>
</dbReference>
<dbReference type="PRINTS" id="PR00081">
    <property type="entry name" value="GDHRDH"/>
</dbReference>
<dbReference type="GO" id="GO:0008202">
    <property type="term" value="P:steroid metabolic process"/>
    <property type="evidence" value="ECO:0007669"/>
    <property type="project" value="TreeGrafter"/>
</dbReference>
<keyword evidence="3" id="KW-1185">Reference proteome</keyword>
<dbReference type="SUPFAM" id="SSF51735">
    <property type="entry name" value="NAD(P)-binding Rossmann-fold domains"/>
    <property type="match status" value="1"/>
</dbReference>
<dbReference type="Proteomes" id="UP001165082">
    <property type="component" value="Unassembled WGS sequence"/>
</dbReference>
<reference evidence="2" key="1">
    <citation type="submission" date="2022-07" db="EMBL/GenBank/DDBJ databases">
        <title>Genome analysis of Parmales, a sister group of diatoms, reveals the evolutionary specialization of diatoms from phago-mixotrophs to photoautotrophs.</title>
        <authorList>
            <person name="Ban H."/>
            <person name="Sato S."/>
            <person name="Yoshikawa S."/>
            <person name="Kazumasa Y."/>
            <person name="Nakamura Y."/>
            <person name="Ichinomiya M."/>
            <person name="Saitoh K."/>
            <person name="Sato N."/>
            <person name="Blanc-Mathieu R."/>
            <person name="Endo H."/>
            <person name="Kuwata A."/>
            <person name="Ogata H."/>
        </authorList>
    </citation>
    <scope>NUCLEOTIDE SEQUENCE</scope>
</reference>
<evidence type="ECO:0000313" key="3">
    <source>
        <dbReference type="Proteomes" id="UP001165082"/>
    </source>
</evidence>
<accession>A0A9W6ZAE7</accession>
<name>A0A9W6ZAE7_9STRA</name>
<proteinExistence type="inferred from homology"/>
<dbReference type="GO" id="GO:0016491">
    <property type="term" value="F:oxidoreductase activity"/>
    <property type="evidence" value="ECO:0007669"/>
    <property type="project" value="TreeGrafter"/>
</dbReference>
<dbReference type="PRINTS" id="PR00080">
    <property type="entry name" value="SDRFAMILY"/>
</dbReference>
<dbReference type="PROSITE" id="PS00061">
    <property type="entry name" value="ADH_SHORT"/>
    <property type="match status" value="1"/>
</dbReference>
<dbReference type="InterPro" id="IPR002347">
    <property type="entry name" value="SDR_fam"/>
</dbReference>
<dbReference type="AlphaFoldDB" id="A0A9W6ZAE7"/>
<sequence length="302" mass="32083">MVAPTTLVLLLAVLVVLYPGWLNRILIDPFPSPSPAKSAVLISGTSSGLGRNAAFLLANNGFTVLGTVRSAEDADKLRDAWKEVQHASQSGEIIPIKMDVASDESVAAAADDVRALLEERDLDLAAVVNNAGVNGQGPVLSRAGTAMSYAWTFNVNVFGVVRVTQAFLPIMKESSGKGGRVINVGSVAGVISQDNSSPYTATKHAVEGMSDAWRRELARDDMSVSLIQPGFIASNMCDSPICDKSALPEFSNAVLHAVQDPYPKTRYAVAAVVVMPAWVAVWVDSILPDRVADWVIGHISLE</sequence>
<dbReference type="Gene3D" id="3.40.50.720">
    <property type="entry name" value="NAD(P)-binding Rossmann-like Domain"/>
    <property type="match status" value="1"/>
</dbReference>
<dbReference type="OrthoDB" id="5307821at2759"/>
<organism evidence="2 3">
    <name type="scientific">Triparma retinervis</name>
    <dbReference type="NCBI Taxonomy" id="2557542"/>
    <lineage>
        <taxon>Eukaryota</taxon>
        <taxon>Sar</taxon>
        <taxon>Stramenopiles</taxon>
        <taxon>Ochrophyta</taxon>
        <taxon>Bolidophyceae</taxon>
        <taxon>Parmales</taxon>
        <taxon>Triparmaceae</taxon>
        <taxon>Triparma</taxon>
    </lineage>
</organism>
<gene>
    <name evidence="2" type="ORF">TrRE_jg6525</name>
</gene>
<evidence type="ECO:0000313" key="2">
    <source>
        <dbReference type="EMBL" id="GMH47722.1"/>
    </source>
</evidence>
<comment type="caution">
    <text evidence="2">The sequence shown here is derived from an EMBL/GenBank/DDBJ whole genome shotgun (WGS) entry which is preliminary data.</text>
</comment>
<dbReference type="PANTHER" id="PTHR43313:SF1">
    <property type="entry name" value="3BETA-HYDROXYSTEROID DEHYDROGENASE DHS-16"/>
    <property type="match status" value="1"/>
</dbReference>
<dbReference type="InterPro" id="IPR020904">
    <property type="entry name" value="Sc_DH/Rdtase_CS"/>
</dbReference>
<dbReference type="PANTHER" id="PTHR43313">
    <property type="entry name" value="SHORT-CHAIN DEHYDROGENASE/REDUCTASE FAMILY 9C"/>
    <property type="match status" value="1"/>
</dbReference>
<comment type="similarity">
    <text evidence="1">Belongs to the short-chain dehydrogenases/reductases (SDR) family.</text>
</comment>